<dbReference type="Pfam" id="PF20694">
    <property type="entry name" value="TRADD-like_N"/>
    <property type="match status" value="1"/>
</dbReference>
<feature type="domain" description="TRADD-like N-terminal" evidence="2">
    <location>
        <begin position="41"/>
        <end position="86"/>
    </location>
</feature>
<dbReference type="Proteomes" id="UP001347796">
    <property type="component" value="Unassembled WGS sequence"/>
</dbReference>
<dbReference type="EMBL" id="JAZGQO010000009">
    <property type="protein sequence ID" value="KAK6178403.1"/>
    <property type="molecule type" value="Genomic_DNA"/>
</dbReference>
<comment type="caution">
    <text evidence="3">The sequence shown here is derived from an EMBL/GenBank/DDBJ whole genome shotgun (WGS) entry which is preliminary data.</text>
</comment>
<protein>
    <recommendedName>
        <fullName evidence="2">TRADD-like N-terminal domain-containing protein</fullName>
    </recommendedName>
</protein>
<proteinExistence type="predicted"/>
<organism evidence="3 4">
    <name type="scientific">Patella caerulea</name>
    <name type="common">Rayed Mediterranean limpet</name>
    <dbReference type="NCBI Taxonomy" id="87958"/>
    <lineage>
        <taxon>Eukaryota</taxon>
        <taxon>Metazoa</taxon>
        <taxon>Spiralia</taxon>
        <taxon>Lophotrochozoa</taxon>
        <taxon>Mollusca</taxon>
        <taxon>Gastropoda</taxon>
        <taxon>Patellogastropoda</taxon>
        <taxon>Patelloidea</taxon>
        <taxon>Patellidae</taxon>
        <taxon>Patella</taxon>
    </lineage>
</organism>
<evidence type="ECO:0000313" key="3">
    <source>
        <dbReference type="EMBL" id="KAK6178403.1"/>
    </source>
</evidence>
<sequence>MAFDAYKKVPKTCKNEKEELENRTQLAETNKIVADAMHVVVRLQELCGHGRSVKNICNGSVIIRMNCSTLASLEDLWMKYLSGELLGLIYKMFISPDFLKKFQAKFVFLRVTVLKSEYEMCQQELGSGLAVETPTSKQKVKQLKTSPLKRSPGKRVFKSADDLLSIPMSPMSAFKTKSSSTPVLMSHSPQNSPNSPRTYHRRERQFSFSSVGDQSPRRVFQEINTPSPRSPGKKFNLDDLLQFIDDSTEDDQENVSSSMQTPGAIHKQVLSPDTRYTASSTYPLSTTKNSSRYSPR</sequence>
<dbReference type="InterPro" id="IPR049341">
    <property type="entry name" value="TRADD-like_N"/>
</dbReference>
<gene>
    <name evidence="3" type="ORF">SNE40_013197</name>
</gene>
<accession>A0AAN8JQZ2</accession>
<feature type="compositionally biased region" description="Polar residues" evidence="1">
    <location>
        <begin position="274"/>
        <end position="296"/>
    </location>
</feature>
<feature type="compositionally biased region" description="Polar residues" evidence="1">
    <location>
        <begin position="175"/>
        <end position="197"/>
    </location>
</feature>
<evidence type="ECO:0000259" key="2">
    <source>
        <dbReference type="Pfam" id="PF20694"/>
    </source>
</evidence>
<name>A0AAN8JQZ2_PATCE</name>
<dbReference type="AlphaFoldDB" id="A0AAN8JQZ2"/>
<evidence type="ECO:0000256" key="1">
    <source>
        <dbReference type="SAM" id="MobiDB-lite"/>
    </source>
</evidence>
<feature type="region of interest" description="Disordered" evidence="1">
    <location>
        <begin position="174"/>
        <end position="296"/>
    </location>
</feature>
<keyword evidence="4" id="KW-1185">Reference proteome</keyword>
<evidence type="ECO:0000313" key="4">
    <source>
        <dbReference type="Proteomes" id="UP001347796"/>
    </source>
</evidence>
<reference evidence="3 4" key="1">
    <citation type="submission" date="2024-01" db="EMBL/GenBank/DDBJ databases">
        <title>The genome of the rayed Mediterranean limpet Patella caerulea (Linnaeus, 1758).</title>
        <authorList>
            <person name="Anh-Thu Weber A."/>
            <person name="Halstead-Nussloch G."/>
        </authorList>
    </citation>
    <scope>NUCLEOTIDE SEQUENCE [LARGE SCALE GENOMIC DNA]</scope>
    <source>
        <strain evidence="3">AATW-2023a</strain>
        <tissue evidence="3">Whole specimen</tissue>
    </source>
</reference>